<dbReference type="EMBL" id="CP000698">
    <property type="protein sequence ID" value="ABQ26203.1"/>
    <property type="molecule type" value="Genomic_DNA"/>
</dbReference>
<dbReference type="STRING" id="351605.Gura_2013"/>
<dbReference type="PANTHER" id="PTHR32332">
    <property type="entry name" value="2-NITROPROPANE DIOXYGENASE"/>
    <property type="match status" value="1"/>
</dbReference>
<dbReference type="InterPro" id="IPR013785">
    <property type="entry name" value="Aldolase_TIM"/>
</dbReference>
<dbReference type="SUPFAM" id="SSF51412">
    <property type="entry name" value="Inosine monophosphate dehydrogenase (IMPDH)"/>
    <property type="match status" value="1"/>
</dbReference>
<dbReference type="CDD" id="cd04742">
    <property type="entry name" value="NPD_FabD"/>
    <property type="match status" value="1"/>
</dbReference>
<dbReference type="InterPro" id="IPR049489">
    <property type="entry name" value="FabD-like_helical_ins"/>
</dbReference>
<organism evidence="2 3">
    <name type="scientific">Geotalea uraniireducens (strain Rf4)</name>
    <name type="common">Geobacter uraniireducens</name>
    <dbReference type="NCBI Taxonomy" id="351605"/>
    <lineage>
        <taxon>Bacteria</taxon>
        <taxon>Pseudomonadati</taxon>
        <taxon>Thermodesulfobacteriota</taxon>
        <taxon>Desulfuromonadia</taxon>
        <taxon>Geobacterales</taxon>
        <taxon>Geobacteraceae</taxon>
        <taxon>Geotalea</taxon>
    </lineage>
</organism>
<dbReference type="Pfam" id="PF21607">
    <property type="entry name" value="FabD_helical_ins"/>
    <property type="match status" value="1"/>
</dbReference>
<keyword evidence="3" id="KW-1185">Reference proteome</keyword>
<dbReference type="PANTHER" id="PTHR32332:SF20">
    <property type="entry name" value="2-NITROPROPANE DIOXYGENASE-LIKE PROTEIN"/>
    <property type="match status" value="1"/>
</dbReference>
<dbReference type="RefSeq" id="WP_011938906.1">
    <property type="nucleotide sequence ID" value="NC_009483.1"/>
</dbReference>
<dbReference type="HOGENOM" id="CLU_040029_0_0_7"/>
<dbReference type="OrthoDB" id="9808564at2"/>
<gene>
    <name evidence="2" type="ordered locus">Gura_2013</name>
</gene>
<evidence type="ECO:0000313" key="2">
    <source>
        <dbReference type="EMBL" id="ABQ26203.1"/>
    </source>
</evidence>
<accession>A5GFJ8</accession>
<dbReference type="Gene3D" id="3.20.20.70">
    <property type="entry name" value="Aldolase class I"/>
    <property type="match status" value="2"/>
</dbReference>
<dbReference type="Proteomes" id="UP000006695">
    <property type="component" value="Chromosome"/>
</dbReference>
<reference evidence="2 3" key="1">
    <citation type="submission" date="2007-05" db="EMBL/GenBank/DDBJ databases">
        <title>Complete sequence of Geobacter uraniireducens Rf4.</title>
        <authorList>
            <consortium name="US DOE Joint Genome Institute"/>
            <person name="Copeland A."/>
            <person name="Lucas S."/>
            <person name="Lapidus A."/>
            <person name="Barry K."/>
            <person name="Detter J.C."/>
            <person name="Glavina del Rio T."/>
            <person name="Hammon N."/>
            <person name="Israni S."/>
            <person name="Dalin E."/>
            <person name="Tice H."/>
            <person name="Pitluck S."/>
            <person name="Chertkov O."/>
            <person name="Brettin T."/>
            <person name="Bruce D."/>
            <person name="Han C."/>
            <person name="Schmutz J."/>
            <person name="Larimer F."/>
            <person name="Land M."/>
            <person name="Hauser L."/>
            <person name="Kyrpides N."/>
            <person name="Mikhailova N."/>
            <person name="Shelobolina E."/>
            <person name="Aklujkar M."/>
            <person name="Lovley D."/>
            <person name="Richardson P."/>
        </authorList>
    </citation>
    <scope>NUCLEOTIDE SEQUENCE [LARGE SCALE GENOMIC DNA]</scope>
    <source>
        <strain evidence="2 3">Rf4</strain>
    </source>
</reference>
<feature type="domain" description="[Acyl-carrier-protein] S-malonyltransferase-like inserted helical" evidence="1">
    <location>
        <begin position="400"/>
        <end position="479"/>
    </location>
</feature>
<name>A5GFJ8_GEOUR</name>
<evidence type="ECO:0000313" key="3">
    <source>
        <dbReference type="Proteomes" id="UP000006695"/>
    </source>
</evidence>
<dbReference type="InterPro" id="IPR014179">
    <property type="entry name" value="PfaD-like_TIM-barrel"/>
</dbReference>
<keyword evidence="2" id="KW-0560">Oxidoreductase</keyword>
<protein>
    <submittedName>
        <fullName evidence="2">2-nitropropane dioxygenase, NPD</fullName>
    </submittedName>
</protein>
<dbReference type="AlphaFoldDB" id="A5GFJ8"/>
<dbReference type="NCBIfam" id="TIGR02814">
    <property type="entry name" value="pfaD_fam"/>
    <property type="match status" value="1"/>
</dbReference>
<keyword evidence="2" id="KW-0223">Dioxygenase</keyword>
<proteinExistence type="predicted"/>
<sequence>MNQFQPRNDSVSHPSEHACLGWWCSDSSLSTAPDKTLRESLRLVRLPLYLVSNGSSVVAKSGGSGLFGGVKPEDDSHPIIGYAPPCLPERLGDQGFCADLGLRFPYIGGSMAKGISSAAMAEELGREGMLGFFGAAGLPFATVEAAIGRLAGNKFPYGFNLIHSPQEPDMEDALSRLYMEKGVRLVEASAFLALTLPLVRYRVHGIHRSPDGAIVAPNRIIAKVSREELAARFFSPPPEKFLRELVASGEITPAQAEMAAQIPMAQDVTAEADSGGHTDNRPAIALFPTILSLASQLEASYGYKQKLRVGLAGGISTPAAAAAAFAMGAAYIMTGSVNQACIESGTCDEVRNMLAETRQADVTMAPAADMFEMGVTVQVLKRGTMFPMRAAKLYEIYRTYGSMEDIPPAEREKLEQTMFRAPLNDIWRDTRSYFLRRDPRQAERGDRDPKHRMALVFRWYLGQAAHWAKDGESSRKIDYQVWCGPAMGAFNEWASGSGLESPSRRKVVTVALNILHGAAVLTRANFLRCQGIRLAPEETRIEPLEIAQIKEYLR</sequence>
<evidence type="ECO:0000259" key="1">
    <source>
        <dbReference type="Pfam" id="PF21607"/>
    </source>
</evidence>
<dbReference type="KEGG" id="gur:Gura_2013"/>
<dbReference type="GO" id="GO:0051213">
    <property type="term" value="F:dioxygenase activity"/>
    <property type="evidence" value="ECO:0007669"/>
    <property type="project" value="UniProtKB-KW"/>
</dbReference>